<dbReference type="Proteomes" id="UP000024635">
    <property type="component" value="Unassembled WGS sequence"/>
</dbReference>
<name>A0A016V3J0_9BILA</name>
<accession>A0A016V3J0</accession>
<gene>
    <name evidence="1" type="primary">Acey_s0017.g3237</name>
    <name evidence="1" type="ORF">Y032_0017g3237</name>
</gene>
<comment type="caution">
    <text evidence="1">The sequence shown here is derived from an EMBL/GenBank/DDBJ whole genome shotgun (WGS) entry which is preliminary data.</text>
</comment>
<evidence type="ECO:0000313" key="1">
    <source>
        <dbReference type="EMBL" id="EYC22244.1"/>
    </source>
</evidence>
<evidence type="ECO:0000313" key="2">
    <source>
        <dbReference type="Proteomes" id="UP000024635"/>
    </source>
</evidence>
<reference evidence="2" key="1">
    <citation type="journal article" date="2015" name="Nat. Genet.">
        <title>The genome and transcriptome of the zoonotic hookworm Ancylostoma ceylanicum identify infection-specific gene families.</title>
        <authorList>
            <person name="Schwarz E.M."/>
            <person name="Hu Y."/>
            <person name="Antoshechkin I."/>
            <person name="Miller M.M."/>
            <person name="Sternberg P.W."/>
            <person name="Aroian R.V."/>
        </authorList>
    </citation>
    <scope>NUCLEOTIDE SEQUENCE</scope>
    <source>
        <strain evidence="2">HY135</strain>
    </source>
</reference>
<organism evidence="1 2">
    <name type="scientific">Ancylostoma ceylanicum</name>
    <dbReference type="NCBI Taxonomy" id="53326"/>
    <lineage>
        <taxon>Eukaryota</taxon>
        <taxon>Metazoa</taxon>
        <taxon>Ecdysozoa</taxon>
        <taxon>Nematoda</taxon>
        <taxon>Chromadorea</taxon>
        <taxon>Rhabditida</taxon>
        <taxon>Rhabditina</taxon>
        <taxon>Rhabditomorpha</taxon>
        <taxon>Strongyloidea</taxon>
        <taxon>Ancylostomatidae</taxon>
        <taxon>Ancylostomatinae</taxon>
        <taxon>Ancylostoma</taxon>
    </lineage>
</organism>
<proteinExistence type="predicted"/>
<dbReference type="EMBL" id="JARK01001353">
    <property type="protein sequence ID" value="EYC22244.1"/>
    <property type="molecule type" value="Genomic_DNA"/>
</dbReference>
<dbReference type="OrthoDB" id="5848222at2759"/>
<protein>
    <submittedName>
        <fullName evidence="1">Uncharacterized protein</fullName>
    </submittedName>
</protein>
<dbReference type="STRING" id="53326.A0A016V3J0"/>
<sequence length="118" mass="13919">MLRWTAVITRSEGIRNEKIRERFGSPLPRSTPIADKLRETRLRWYGHVLGANADTICKVGLDLEVSGKRPKWRPQQRWLDTLHADLKHVDVHPDQAYDRAKWRQKIRIADSANKRDKR</sequence>
<keyword evidence="2" id="KW-1185">Reference proteome</keyword>
<dbReference type="AlphaFoldDB" id="A0A016V3J0"/>